<dbReference type="EMBL" id="MIPY01000061">
    <property type="protein sequence ID" value="OES24493.1"/>
    <property type="molecule type" value="Genomic_DNA"/>
</dbReference>
<dbReference type="AlphaFoldDB" id="A0AB36FKM1"/>
<comment type="caution">
    <text evidence="1">The sequence shown here is derived from an EMBL/GenBank/DDBJ whole genome shotgun (WGS) entry which is preliminary data.</text>
</comment>
<proteinExistence type="predicted"/>
<keyword evidence="2" id="KW-1185">Reference proteome</keyword>
<name>A0AB36FKM1_ALTMA</name>
<evidence type="ECO:0000313" key="1">
    <source>
        <dbReference type="EMBL" id="OES24493.1"/>
    </source>
</evidence>
<reference evidence="1 2" key="1">
    <citation type="submission" date="2016-09" db="EMBL/GenBank/DDBJ databases">
        <title>Draft Genome Sequence of four Alteromonas macleodii strains isolated from copper coupons and grown long-term at elevated copper levels.</title>
        <authorList>
            <person name="Cusick K."/>
            <person name="Dale J."/>
            <person name="Little B."/>
            <person name="Biffinger J."/>
        </authorList>
    </citation>
    <scope>NUCLEOTIDE SEQUENCE [LARGE SCALE GENOMIC DNA]</scope>
    <source>
        <strain evidence="1 2">KCP01</strain>
    </source>
</reference>
<accession>A0AB36FKM1</accession>
<gene>
    <name evidence="1" type="ORF">BFV95_4760</name>
</gene>
<evidence type="ECO:0000313" key="2">
    <source>
        <dbReference type="Proteomes" id="UP000095392"/>
    </source>
</evidence>
<dbReference type="Proteomes" id="UP000095392">
    <property type="component" value="Unassembled WGS sequence"/>
</dbReference>
<organism evidence="1 2">
    <name type="scientific">Alteromonas macleodii</name>
    <name type="common">Pseudoalteromonas macleodii</name>
    <dbReference type="NCBI Taxonomy" id="28108"/>
    <lineage>
        <taxon>Bacteria</taxon>
        <taxon>Pseudomonadati</taxon>
        <taxon>Pseudomonadota</taxon>
        <taxon>Gammaproteobacteria</taxon>
        <taxon>Alteromonadales</taxon>
        <taxon>Alteromonadaceae</taxon>
        <taxon>Alteromonas/Salinimonas group</taxon>
        <taxon>Alteromonas</taxon>
    </lineage>
</organism>
<evidence type="ECO:0008006" key="3">
    <source>
        <dbReference type="Google" id="ProtNLM"/>
    </source>
</evidence>
<sequence length="222" mass="25060">MPRHKKKVNSQHKLLSAELHEKLGIPCWYHGTNMRFSAWQCPPPPTPGNELSVPHTGLFFSSNWTFANNAGTYLAATTLRHNARILDTIANTSATERLRLAIANHPVAKMTRNIDKTFWHEGWRTGDVLRIHHTRPALDQYFKQYAAQLCANTTLTMQAAEQQAQLNITRGFIELVCVTAKNQGFDAIYGYERDSESHPGLVVAQPWLAVMSKTAITPPEWL</sequence>
<dbReference type="RefSeq" id="WP_069945598.1">
    <property type="nucleotide sequence ID" value="NZ_MIPW01000036.1"/>
</dbReference>
<protein>
    <recommendedName>
        <fullName evidence="3">RES domain-containing protein</fullName>
    </recommendedName>
</protein>